<name>A0A846H940_9CYAN</name>
<dbReference type="AlphaFoldDB" id="A0A846H940"/>
<protein>
    <submittedName>
        <fullName evidence="1">Uncharacterized protein</fullName>
    </submittedName>
</protein>
<dbReference type="Proteomes" id="UP000031549">
    <property type="component" value="Unassembled WGS sequence"/>
</dbReference>
<comment type="caution">
    <text evidence="1">The sequence shown here is derived from an EMBL/GenBank/DDBJ whole genome shotgun (WGS) entry which is preliminary data.</text>
</comment>
<dbReference type="RefSeq" id="WP_039741331.1">
    <property type="nucleotide sequence ID" value="NZ_JTCM02000034.1"/>
</dbReference>
<sequence length="85" mass="9515">MLATVGYNSQSSTNGFVVINNTPIELLSGKVAIFFAIRIPCITKTLKPLNCTLVKKLFLADFSWLIKIAFLNQDTYFMIELNALI</sequence>
<proteinExistence type="predicted"/>
<reference evidence="1 2" key="1">
    <citation type="journal article" date="2015" name="Genome Announc.">
        <title>Draft Genome Sequence of Cyanobacterium Hassallia byssoidea Strain VB512170, Isolated from Monuments in India.</title>
        <authorList>
            <person name="Singh D."/>
            <person name="Chandrababunaidu M.M."/>
            <person name="Panda A."/>
            <person name="Sen D."/>
            <person name="Bhattacharyya S."/>
            <person name="Adhikary S.P."/>
            <person name="Tripathy S."/>
        </authorList>
    </citation>
    <scope>NUCLEOTIDE SEQUENCE [LARGE SCALE GENOMIC DNA]</scope>
    <source>
        <strain evidence="1 2">VB512170</strain>
    </source>
</reference>
<organism evidence="1 2">
    <name type="scientific">Hassallia byssoidea VB512170</name>
    <dbReference type="NCBI Taxonomy" id="1304833"/>
    <lineage>
        <taxon>Bacteria</taxon>
        <taxon>Bacillati</taxon>
        <taxon>Cyanobacteriota</taxon>
        <taxon>Cyanophyceae</taxon>
        <taxon>Nostocales</taxon>
        <taxon>Tolypothrichaceae</taxon>
        <taxon>Hassallia</taxon>
    </lineage>
</organism>
<gene>
    <name evidence="1" type="ORF">PI95_016360</name>
</gene>
<accession>A0A846H940</accession>
<evidence type="ECO:0000313" key="1">
    <source>
        <dbReference type="EMBL" id="NEU74087.1"/>
    </source>
</evidence>
<keyword evidence="2" id="KW-1185">Reference proteome</keyword>
<dbReference type="EMBL" id="JTCM02000034">
    <property type="protein sequence ID" value="NEU74087.1"/>
    <property type="molecule type" value="Genomic_DNA"/>
</dbReference>
<evidence type="ECO:0000313" key="2">
    <source>
        <dbReference type="Proteomes" id="UP000031549"/>
    </source>
</evidence>